<reference evidence="13" key="2">
    <citation type="submission" date="2023-06" db="EMBL/GenBank/DDBJ databases">
        <authorList>
            <consortium name="Lawrence Berkeley National Laboratory"/>
            <person name="Haridas S."/>
            <person name="Hensen N."/>
            <person name="Bonometti L."/>
            <person name="Westerberg I."/>
            <person name="Brannstrom I.O."/>
            <person name="Guillou S."/>
            <person name="Cros-Aarteil S."/>
            <person name="Calhoun S."/>
            <person name="Kuo A."/>
            <person name="Mondo S."/>
            <person name="Pangilinan J."/>
            <person name="Riley R."/>
            <person name="Labutti K."/>
            <person name="Andreopoulos B."/>
            <person name="Lipzen A."/>
            <person name="Chen C."/>
            <person name="Yanf M."/>
            <person name="Daum C."/>
            <person name="Ng V."/>
            <person name="Clum A."/>
            <person name="Steindorff A."/>
            <person name="Ohm R."/>
            <person name="Martin F."/>
            <person name="Silar P."/>
            <person name="Natvig D."/>
            <person name="Lalanne C."/>
            <person name="Gautier V."/>
            <person name="Ament-Velasquez S.L."/>
            <person name="Kruys A."/>
            <person name="Hutchinson M.I."/>
            <person name="Powell A.J."/>
            <person name="Barry K."/>
            <person name="Miller A.N."/>
            <person name="Grigoriev I.V."/>
            <person name="Debuchy R."/>
            <person name="Gladieux P."/>
            <person name="Thoren M.H."/>
            <person name="Johannesson H."/>
        </authorList>
    </citation>
    <scope>NUCLEOTIDE SEQUENCE</scope>
    <source>
        <strain evidence="13">SMH4131-1</strain>
    </source>
</reference>
<keyword evidence="8 11" id="KW-0063">Aspartyl esterase</keyword>
<keyword evidence="5 11" id="KW-0964">Secreted</keyword>
<dbReference type="InterPro" id="IPR012334">
    <property type="entry name" value="Pectin_lyas_fold"/>
</dbReference>
<proteinExistence type="inferred from homology"/>
<feature type="chain" id="PRO_5041779108" description="Pectinesterase" evidence="11">
    <location>
        <begin position="20"/>
        <end position="330"/>
    </location>
</feature>
<comment type="function">
    <text evidence="11">Involved in maceration and soft-rotting of plant tissue.</text>
</comment>
<evidence type="ECO:0000256" key="8">
    <source>
        <dbReference type="ARBA" id="ARBA00023085"/>
    </source>
</evidence>
<feature type="signal peptide" evidence="11">
    <location>
        <begin position="1"/>
        <end position="19"/>
    </location>
</feature>
<dbReference type="PANTHER" id="PTHR31321">
    <property type="entry name" value="ACYL-COA THIOESTER HYDROLASE YBHC-RELATED"/>
    <property type="match status" value="1"/>
</dbReference>
<organism evidence="13 14">
    <name type="scientific">Cercophora scortea</name>
    <dbReference type="NCBI Taxonomy" id="314031"/>
    <lineage>
        <taxon>Eukaryota</taxon>
        <taxon>Fungi</taxon>
        <taxon>Dikarya</taxon>
        <taxon>Ascomycota</taxon>
        <taxon>Pezizomycotina</taxon>
        <taxon>Sordariomycetes</taxon>
        <taxon>Sordariomycetidae</taxon>
        <taxon>Sordariales</taxon>
        <taxon>Lasiosphaeriaceae</taxon>
        <taxon>Cercophora</taxon>
    </lineage>
</organism>
<dbReference type="PANTHER" id="PTHR31321:SF127">
    <property type="entry name" value="PECTINESTERASE"/>
    <property type="match status" value="1"/>
</dbReference>
<comment type="similarity">
    <text evidence="3">Belongs to the pectinesterase family.</text>
</comment>
<feature type="domain" description="Pectinesterase catalytic" evidence="12">
    <location>
        <begin position="29"/>
        <end position="295"/>
    </location>
</feature>
<dbReference type="EC" id="3.1.1.11" evidence="4 11"/>
<gene>
    <name evidence="13" type="ORF">B0T19DRAFT_135915</name>
</gene>
<dbReference type="SUPFAM" id="SSF51126">
    <property type="entry name" value="Pectin lyase-like"/>
    <property type="match status" value="1"/>
</dbReference>
<evidence type="ECO:0000256" key="5">
    <source>
        <dbReference type="ARBA" id="ARBA00022525"/>
    </source>
</evidence>
<dbReference type="AlphaFoldDB" id="A0AAE0IYT0"/>
<dbReference type="EMBL" id="JAUEPO010000002">
    <property type="protein sequence ID" value="KAK3333757.1"/>
    <property type="molecule type" value="Genomic_DNA"/>
</dbReference>
<keyword evidence="14" id="KW-1185">Reference proteome</keyword>
<evidence type="ECO:0000256" key="9">
    <source>
        <dbReference type="ARBA" id="ARBA00047928"/>
    </source>
</evidence>
<keyword evidence="7 11" id="KW-0378">Hydrolase</keyword>
<dbReference type="PROSITE" id="PS00503">
    <property type="entry name" value="PECTINESTERASE_2"/>
    <property type="match status" value="1"/>
</dbReference>
<dbReference type="InterPro" id="IPR033131">
    <property type="entry name" value="Pectinesterase_Asp_AS"/>
</dbReference>
<dbReference type="GO" id="GO:0005576">
    <property type="term" value="C:extracellular region"/>
    <property type="evidence" value="ECO:0007669"/>
    <property type="project" value="UniProtKB-SubCell"/>
</dbReference>
<evidence type="ECO:0000256" key="2">
    <source>
        <dbReference type="ARBA" id="ARBA00005184"/>
    </source>
</evidence>
<evidence type="ECO:0000256" key="6">
    <source>
        <dbReference type="ARBA" id="ARBA00022729"/>
    </source>
</evidence>
<evidence type="ECO:0000256" key="7">
    <source>
        <dbReference type="ARBA" id="ARBA00022801"/>
    </source>
</evidence>
<sequence>MKLPLVSILPLVGTALAAGRTSAPSGCLTVAKSGSGYRTIQAAVDTLSTTSTTAQCIFINPGTYQEQVLVGARSAQLTIYGYTDDTAGYAGNQVTITSSKSQADGLSNDETATLRVKAANFRLYNVNVNNGHGKGSQAVALSAQAASGYYACAFTGFQDTLLAETGAQLYSRCLIQGATDFVFGQHAPAWFEQCDIRVLTASVGYITASGRSSSTDANYYVFNSCTIAAAAGNTVAAGAYYLGRPWRAYARVVVQKTSMTAVINAAGWRIWNTGDERTSNVLFGEFGNTGAGAAGTRASFASKLSAAVSIATVLGSGYAKAGYFDAAYLS</sequence>
<dbReference type="Pfam" id="PF01095">
    <property type="entry name" value="Pectinesterase"/>
    <property type="match status" value="1"/>
</dbReference>
<evidence type="ECO:0000256" key="4">
    <source>
        <dbReference type="ARBA" id="ARBA00013229"/>
    </source>
</evidence>
<feature type="active site" evidence="10">
    <location>
        <position position="180"/>
    </location>
</feature>
<comment type="caution">
    <text evidence="13">The sequence shown here is derived from an EMBL/GenBank/DDBJ whole genome shotgun (WGS) entry which is preliminary data.</text>
</comment>
<protein>
    <recommendedName>
        <fullName evidence="4 11">Pectinesterase</fullName>
        <ecNumber evidence="4 11">3.1.1.11</ecNumber>
    </recommendedName>
</protein>
<comment type="pathway">
    <text evidence="2 11">Glycan metabolism; pectin degradation; 2-dehydro-3-deoxy-D-gluconate from pectin: step 1/5.</text>
</comment>
<evidence type="ECO:0000256" key="11">
    <source>
        <dbReference type="RuleBase" id="RU000589"/>
    </source>
</evidence>
<evidence type="ECO:0000259" key="12">
    <source>
        <dbReference type="Pfam" id="PF01095"/>
    </source>
</evidence>
<dbReference type="InterPro" id="IPR000070">
    <property type="entry name" value="Pectinesterase_cat"/>
</dbReference>
<dbReference type="GO" id="GO:0030599">
    <property type="term" value="F:pectinesterase activity"/>
    <property type="evidence" value="ECO:0007669"/>
    <property type="project" value="UniProtKB-UniRule"/>
</dbReference>
<dbReference type="InterPro" id="IPR011050">
    <property type="entry name" value="Pectin_lyase_fold/virulence"/>
</dbReference>
<comment type="catalytic activity">
    <reaction evidence="9 11">
        <text>[(1-&gt;4)-alpha-D-galacturonosyl methyl ester](n) + n H2O = [(1-&gt;4)-alpha-D-galacturonosyl](n) + n methanol + n H(+)</text>
        <dbReference type="Rhea" id="RHEA:22380"/>
        <dbReference type="Rhea" id="RHEA-COMP:14570"/>
        <dbReference type="Rhea" id="RHEA-COMP:14573"/>
        <dbReference type="ChEBI" id="CHEBI:15377"/>
        <dbReference type="ChEBI" id="CHEBI:15378"/>
        <dbReference type="ChEBI" id="CHEBI:17790"/>
        <dbReference type="ChEBI" id="CHEBI:140522"/>
        <dbReference type="ChEBI" id="CHEBI:140523"/>
        <dbReference type="EC" id="3.1.1.11"/>
    </reaction>
</comment>
<accession>A0AAE0IYT0</accession>
<comment type="subcellular location">
    <subcellularLocation>
        <location evidence="1 11">Secreted</location>
    </subcellularLocation>
</comment>
<dbReference type="GO" id="GO:0045490">
    <property type="term" value="P:pectin catabolic process"/>
    <property type="evidence" value="ECO:0007669"/>
    <property type="project" value="UniProtKB-UniRule"/>
</dbReference>
<evidence type="ECO:0000313" key="14">
    <source>
        <dbReference type="Proteomes" id="UP001286456"/>
    </source>
</evidence>
<evidence type="ECO:0000256" key="1">
    <source>
        <dbReference type="ARBA" id="ARBA00004613"/>
    </source>
</evidence>
<evidence type="ECO:0000256" key="10">
    <source>
        <dbReference type="PROSITE-ProRule" id="PRU10040"/>
    </source>
</evidence>
<keyword evidence="11" id="KW-0961">Cell wall biogenesis/degradation</keyword>
<dbReference type="FunFam" id="2.160.20.10:FF:000014">
    <property type="entry name" value="Pectinesterase"/>
    <property type="match status" value="1"/>
</dbReference>
<dbReference type="GO" id="GO:0042545">
    <property type="term" value="P:cell wall modification"/>
    <property type="evidence" value="ECO:0007669"/>
    <property type="project" value="UniProtKB-UniRule"/>
</dbReference>
<dbReference type="Gene3D" id="2.160.20.10">
    <property type="entry name" value="Single-stranded right-handed beta-helix, Pectin lyase-like"/>
    <property type="match status" value="1"/>
</dbReference>
<evidence type="ECO:0000313" key="13">
    <source>
        <dbReference type="EMBL" id="KAK3333757.1"/>
    </source>
</evidence>
<name>A0AAE0IYT0_9PEZI</name>
<keyword evidence="6 11" id="KW-0732">Signal</keyword>
<evidence type="ECO:0000256" key="3">
    <source>
        <dbReference type="ARBA" id="ARBA00008891"/>
    </source>
</evidence>
<dbReference type="Proteomes" id="UP001286456">
    <property type="component" value="Unassembled WGS sequence"/>
</dbReference>
<reference evidence="13" key="1">
    <citation type="journal article" date="2023" name="Mol. Phylogenet. Evol.">
        <title>Genome-scale phylogeny and comparative genomics of the fungal order Sordariales.</title>
        <authorList>
            <person name="Hensen N."/>
            <person name="Bonometti L."/>
            <person name="Westerberg I."/>
            <person name="Brannstrom I.O."/>
            <person name="Guillou S."/>
            <person name="Cros-Aarteil S."/>
            <person name="Calhoun S."/>
            <person name="Haridas S."/>
            <person name="Kuo A."/>
            <person name="Mondo S."/>
            <person name="Pangilinan J."/>
            <person name="Riley R."/>
            <person name="LaButti K."/>
            <person name="Andreopoulos B."/>
            <person name="Lipzen A."/>
            <person name="Chen C."/>
            <person name="Yan M."/>
            <person name="Daum C."/>
            <person name="Ng V."/>
            <person name="Clum A."/>
            <person name="Steindorff A."/>
            <person name="Ohm R.A."/>
            <person name="Martin F."/>
            <person name="Silar P."/>
            <person name="Natvig D.O."/>
            <person name="Lalanne C."/>
            <person name="Gautier V."/>
            <person name="Ament-Velasquez S.L."/>
            <person name="Kruys A."/>
            <person name="Hutchinson M.I."/>
            <person name="Powell A.J."/>
            <person name="Barry K."/>
            <person name="Miller A.N."/>
            <person name="Grigoriev I.V."/>
            <person name="Debuchy R."/>
            <person name="Gladieux P."/>
            <person name="Hiltunen Thoren M."/>
            <person name="Johannesson H."/>
        </authorList>
    </citation>
    <scope>NUCLEOTIDE SEQUENCE</scope>
    <source>
        <strain evidence="13">SMH4131-1</strain>
    </source>
</reference>